<comment type="similarity">
    <text evidence="7">Belongs to the ATPase delta chain family.</text>
</comment>
<evidence type="ECO:0000256" key="3">
    <source>
        <dbReference type="ARBA" id="ARBA00022781"/>
    </source>
</evidence>
<dbReference type="NCBIfam" id="TIGR01145">
    <property type="entry name" value="ATP_synt_delta"/>
    <property type="match status" value="1"/>
</dbReference>
<dbReference type="SUPFAM" id="SSF47928">
    <property type="entry name" value="N-terminal domain of the delta subunit of the F1F0-ATP synthase"/>
    <property type="match status" value="1"/>
</dbReference>
<keyword evidence="3 7" id="KW-0375">Hydrogen ion transport</keyword>
<protein>
    <recommendedName>
        <fullName evidence="7">ATP synthase subunit delta</fullName>
    </recommendedName>
    <alternativeName>
        <fullName evidence="7">ATP synthase F(1) sector subunit delta</fullName>
    </alternativeName>
    <alternativeName>
        <fullName evidence="7">F-type ATPase subunit delta</fullName>
        <shortName evidence="7">F-ATPase subunit delta</shortName>
    </alternativeName>
</protein>
<name>A0ABT0BZZ7_9BACT</name>
<keyword evidence="7" id="KW-1003">Cell membrane</keyword>
<dbReference type="HAMAP" id="MF_01416">
    <property type="entry name" value="ATP_synth_delta_bact"/>
    <property type="match status" value="1"/>
</dbReference>
<dbReference type="InterPro" id="IPR000711">
    <property type="entry name" value="ATPase_OSCP/dsu"/>
</dbReference>
<dbReference type="PROSITE" id="PS00389">
    <property type="entry name" value="ATPASE_DELTA"/>
    <property type="match status" value="1"/>
</dbReference>
<comment type="caution">
    <text evidence="8">The sequence shown here is derived from an EMBL/GenBank/DDBJ whole genome shotgun (WGS) entry which is preliminary data.</text>
</comment>
<comment type="function">
    <text evidence="7">F(1)F(0) ATP synthase produces ATP from ADP in the presence of a proton or sodium gradient. F-type ATPases consist of two structural domains, F(1) containing the extramembraneous catalytic core and F(0) containing the membrane proton channel, linked together by a central stalk and a peripheral stalk. During catalysis, ATP synthesis in the catalytic domain of F(1) is coupled via a rotary mechanism of the central stalk subunits to proton translocation.</text>
</comment>
<dbReference type="PANTHER" id="PTHR11910">
    <property type="entry name" value="ATP SYNTHASE DELTA CHAIN"/>
    <property type="match status" value="1"/>
</dbReference>
<proteinExistence type="inferred from homology"/>
<keyword evidence="2 7" id="KW-0813">Transport</keyword>
<evidence type="ECO:0000256" key="7">
    <source>
        <dbReference type="HAMAP-Rule" id="MF_01416"/>
    </source>
</evidence>
<dbReference type="InterPro" id="IPR020781">
    <property type="entry name" value="ATPase_OSCP/d_CS"/>
</dbReference>
<evidence type="ECO:0000256" key="4">
    <source>
        <dbReference type="ARBA" id="ARBA00023065"/>
    </source>
</evidence>
<keyword evidence="6 7" id="KW-0066">ATP synthesis</keyword>
<dbReference type="Proteomes" id="UP001165444">
    <property type="component" value="Unassembled WGS sequence"/>
</dbReference>
<accession>A0ABT0BZZ7</accession>
<evidence type="ECO:0000256" key="5">
    <source>
        <dbReference type="ARBA" id="ARBA00023136"/>
    </source>
</evidence>
<dbReference type="PRINTS" id="PR00125">
    <property type="entry name" value="ATPASEDELTA"/>
</dbReference>
<dbReference type="EMBL" id="JAKZMM010000013">
    <property type="protein sequence ID" value="MCJ2380316.1"/>
    <property type="molecule type" value="Genomic_DNA"/>
</dbReference>
<evidence type="ECO:0000256" key="1">
    <source>
        <dbReference type="ARBA" id="ARBA00004370"/>
    </source>
</evidence>
<dbReference type="Pfam" id="PF00213">
    <property type="entry name" value="OSCP"/>
    <property type="match status" value="1"/>
</dbReference>
<keyword evidence="5 7" id="KW-0472">Membrane</keyword>
<evidence type="ECO:0000313" key="9">
    <source>
        <dbReference type="Proteomes" id="UP001165444"/>
    </source>
</evidence>
<evidence type="ECO:0000256" key="2">
    <source>
        <dbReference type="ARBA" id="ARBA00022448"/>
    </source>
</evidence>
<comment type="subcellular location">
    <subcellularLocation>
        <location evidence="7">Cell membrane</location>
        <topology evidence="7">Peripheral membrane protein</topology>
    </subcellularLocation>
    <subcellularLocation>
        <location evidence="1">Membrane</location>
    </subcellularLocation>
</comment>
<comment type="function">
    <text evidence="7">This protein is part of the stalk that links CF(0) to CF(1). It either transmits conformational changes from CF(0) to CF(1) or is implicated in proton conduction.</text>
</comment>
<gene>
    <name evidence="7" type="primary">atpH</name>
    <name evidence="8" type="ORF">MUN53_06780</name>
</gene>
<keyword evidence="9" id="KW-1185">Reference proteome</keyword>
<organism evidence="8 9">
    <name type="scientific">Parabacteroides faecalis</name>
    <dbReference type="NCBI Taxonomy" id="2924040"/>
    <lineage>
        <taxon>Bacteria</taxon>
        <taxon>Pseudomonadati</taxon>
        <taxon>Bacteroidota</taxon>
        <taxon>Bacteroidia</taxon>
        <taxon>Bacteroidales</taxon>
        <taxon>Tannerellaceae</taxon>
        <taxon>Parabacteroides</taxon>
    </lineage>
</organism>
<evidence type="ECO:0000313" key="8">
    <source>
        <dbReference type="EMBL" id="MCJ2380316.1"/>
    </source>
</evidence>
<dbReference type="NCBIfam" id="NF009964">
    <property type="entry name" value="PRK13429.1-3"/>
    <property type="match status" value="1"/>
</dbReference>
<dbReference type="InterPro" id="IPR026015">
    <property type="entry name" value="ATP_synth_OSCP/delta_N_sf"/>
</dbReference>
<sequence>MDLGTISSRYARALFSLAKEKNEETRVYNDMKMLKQSFLLVPELKETLQNPIVSAADKEKLLIHAGGIEVCELYRRFIHMVLSHKRESCLPFITYIFIYLYRKEKKITRIRFSAATPIQENTQKHLIEKLQQETGNIIEFSGEVKPELIGGFCLQIGNYRLDASYASQLKHIREQLLQRK</sequence>
<reference evidence="8 9" key="1">
    <citation type="submission" date="2022-03" db="EMBL/GenBank/DDBJ databases">
        <title>Parabacteroides sp. nov. isolated from swine feces.</title>
        <authorList>
            <person name="Bak J.E."/>
        </authorList>
    </citation>
    <scope>NUCLEOTIDE SEQUENCE [LARGE SCALE GENOMIC DNA]</scope>
    <source>
        <strain evidence="8 9">AGMB00274</strain>
    </source>
</reference>
<evidence type="ECO:0000256" key="6">
    <source>
        <dbReference type="ARBA" id="ARBA00023310"/>
    </source>
</evidence>
<keyword evidence="4 7" id="KW-0406">Ion transport</keyword>
<keyword evidence="7" id="KW-0139">CF(1)</keyword>
<dbReference type="Gene3D" id="1.10.520.20">
    <property type="entry name" value="N-terminal domain of the delta subunit of the F1F0-ATP synthase"/>
    <property type="match status" value="1"/>
</dbReference>
<dbReference type="RefSeq" id="WP_243324190.1">
    <property type="nucleotide sequence ID" value="NZ_JAKZMM010000013.1"/>
</dbReference>